<dbReference type="Gene3D" id="3.40.50.150">
    <property type="entry name" value="Vaccinia Virus protein VP39"/>
    <property type="match status" value="1"/>
</dbReference>
<dbReference type="Pfam" id="PF13692">
    <property type="entry name" value="Glyco_trans_1_4"/>
    <property type="match status" value="1"/>
</dbReference>
<accession>A0A4S3ZVD6</accession>
<keyword evidence="4" id="KW-1185">Reference proteome</keyword>
<dbReference type="PANTHER" id="PTHR22916">
    <property type="entry name" value="GLYCOSYLTRANSFERASE"/>
    <property type="match status" value="1"/>
</dbReference>
<dbReference type="Pfam" id="PF08241">
    <property type="entry name" value="Methyltransf_11"/>
    <property type="match status" value="1"/>
</dbReference>
<dbReference type="CDD" id="cd02440">
    <property type="entry name" value="AdoMet_MTases"/>
    <property type="match status" value="1"/>
</dbReference>
<dbReference type="SUPFAM" id="SSF53448">
    <property type="entry name" value="Nucleotide-diphospho-sugar transferases"/>
    <property type="match status" value="1"/>
</dbReference>
<protein>
    <submittedName>
        <fullName evidence="3">Glycosyltransferase</fullName>
    </submittedName>
</protein>
<proteinExistence type="predicted"/>
<dbReference type="EMBL" id="SSOA01000005">
    <property type="protein sequence ID" value="THF49750.1"/>
    <property type="molecule type" value="Genomic_DNA"/>
</dbReference>
<feature type="domain" description="Methyltransferase type 11" evidence="2">
    <location>
        <begin position="41"/>
        <end position="134"/>
    </location>
</feature>
<dbReference type="GO" id="GO:0016758">
    <property type="term" value="F:hexosyltransferase activity"/>
    <property type="evidence" value="ECO:0007669"/>
    <property type="project" value="UniProtKB-ARBA"/>
</dbReference>
<dbReference type="InterPro" id="IPR029044">
    <property type="entry name" value="Nucleotide-diphossugar_trans"/>
</dbReference>
<dbReference type="RefSeq" id="WP_190236187.1">
    <property type="nucleotide sequence ID" value="NZ_SSOA01000005.1"/>
</dbReference>
<dbReference type="CDD" id="cd03801">
    <property type="entry name" value="GT4_PimA-like"/>
    <property type="match status" value="1"/>
</dbReference>
<gene>
    <name evidence="3" type="ORF">E6C51_12500</name>
</gene>
<dbReference type="Gene3D" id="3.90.550.10">
    <property type="entry name" value="Spore Coat Polysaccharide Biosynthesis Protein SpsA, Chain A"/>
    <property type="match status" value="1"/>
</dbReference>
<dbReference type="GO" id="GO:0008757">
    <property type="term" value="F:S-adenosylmethionine-dependent methyltransferase activity"/>
    <property type="evidence" value="ECO:0007669"/>
    <property type="project" value="InterPro"/>
</dbReference>
<dbReference type="InterPro" id="IPR029063">
    <property type="entry name" value="SAM-dependent_MTases_sf"/>
</dbReference>
<dbReference type="AlphaFoldDB" id="A0A4S3ZVD6"/>
<dbReference type="Gene3D" id="3.40.50.2000">
    <property type="entry name" value="Glycogen Phosphorylase B"/>
    <property type="match status" value="2"/>
</dbReference>
<dbReference type="InterPro" id="IPR013216">
    <property type="entry name" value="Methyltransf_11"/>
</dbReference>
<sequence length="1018" mass="112202">MADDIEFTGERYLPSIDVNINLERMHRYDLARGLVQGKDVLDIASGDGFGSAILAQGAKSVIGIDLSEEAMGEAQARYGSVNLSFRQGSCEAIPLPDGCVDVVVSFDTMEHIEAHEVFLKEIKRVLRPNGSLIVSAPKKKARTIAAGLENSRPVKELGRGEFEALLSRHFNYVSMHGQVIGFGSVIAPEGQPSVFLETNAGGVTSASGIEKPMYMIAVASDDASGSRAIGGFFSQDIQSCEPVLKHVELEKEKWFDSVIDDIDQISQEVKTLQNVNWVSRMSLLKLLRGLVYSRFLYKLSESTLFSERRRKRLLSSAKKRDPMLLSSRVAEFCENYYTRINKNKELLANRSLRDARSALRVTAIVPNYNHEAYLRQRLDSIIAQTYPLIDIIVLDDCSTDGSRAVIESYVKKHPERIQAIYNEENSGGVFRQWQKGHAKATGDLVWICESDDFCEPDFVERMIGTFSDSSVMIAFGRIEFVDAGGKPMEGMAQYREESEPGIWNSRLVRPASTWFAGGFGVKNVIANVGGSIWRRFDIDDSVWETAGGYKVMGDWFLYSVIAGGGQIAYEPSAKSYFRIHGSNTSGASAQSKPEYYQEYARLMAALKARWDIPAETVRKFLSVCRNVYDNAGAVSGDPFDTLLPSTNLMSLPQTNIHVLIGFLGFSFGGGEIFPINLANALRRQGVMVSMLQMQTEDDHSDVRRMLHSSIPVYTANTVRGIGIRKFIESAGVSIIHSHIASIEAFLLEEGNVSAPYIATLHGSYEAMQINKRKIARWSANIDEFAYTAERNLTPFEGLGLPATKFKKVRNAMPLDVADYPKSRKDLEIADDAVVFCLVARGIEGKGWQEAVSAYLQLRARHPDVAMAMLMVGEGPAADAAKAMAAGDTTIHFLGYAKQIHGIYRMSDVALIPTRFPGESYPLCLIQALQVGVPCIATDVGEIRNMSEINGQQAGIILPNLSDNDAFAAEITHAMEQILSPDVRGELAKQATLAGATYNIDDLAADYIQHYRAVAAARS</sequence>
<evidence type="ECO:0000313" key="4">
    <source>
        <dbReference type="Proteomes" id="UP000310754"/>
    </source>
</evidence>
<organism evidence="3 4">
    <name type="scientific">Allorhizobium terrae</name>
    <dbReference type="NCBI Taxonomy" id="1848972"/>
    <lineage>
        <taxon>Bacteria</taxon>
        <taxon>Pseudomonadati</taxon>
        <taxon>Pseudomonadota</taxon>
        <taxon>Alphaproteobacteria</taxon>
        <taxon>Hyphomicrobiales</taxon>
        <taxon>Rhizobiaceae</taxon>
        <taxon>Rhizobium/Agrobacterium group</taxon>
        <taxon>Allorhizobium</taxon>
    </lineage>
</organism>
<dbReference type="PANTHER" id="PTHR22916:SF3">
    <property type="entry name" value="UDP-GLCNAC:BETAGAL BETA-1,3-N-ACETYLGLUCOSAMINYLTRANSFERASE-LIKE PROTEIN 1"/>
    <property type="match status" value="1"/>
</dbReference>
<keyword evidence="3" id="KW-0808">Transferase</keyword>
<evidence type="ECO:0000259" key="1">
    <source>
        <dbReference type="Pfam" id="PF00535"/>
    </source>
</evidence>
<dbReference type="Pfam" id="PF00535">
    <property type="entry name" value="Glycos_transf_2"/>
    <property type="match status" value="1"/>
</dbReference>
<dbReference type="Proteomes" id="UP000310754">
    <property type="component" value="Unassembled WGS sequence"/>
</dbReference>
<comment type="caution">
    <text evidence="3">The sequence shown here is derived from an EMBL/GenBank/DDBJ whole genome shotgun (WGS) entry which is preliminary data.</text>
</comment>
<evidence type="ECO:0000313" key="3">
    <source>
        <dbReference type="EMBL" id="THF49750.1"/>
    </source>
</evidence>
<dbReference type="InterPro" id="IPR001173">
    <property type="entry name" value="Glyco_trans_2-like"/>
</dbReference>
<dbReference type="SUPFAM" id="SSF53756">
    <property type="entry name" value="UDP-Glycosyltransferase/glycogen phosphorylase"/>
    <property type="match status" value="1"/>
</dbReference>
<evidence type="ECO:0000259" key="2">
    <source>
        <dbReference type="Pfam" id="PF08241"/>
    </source>
</evidence>
<reference evidence="3 4" key="1">
    <citation type="submission" date="2019-04" db="EMBL/GenBank/DDBJ databases">
        <title>Rhizobium terrae sp. nov., isolated from a paddy soil.</title>
        <authorList>
            <person name="Lin S.-Y."/>
            <person name="Hameed A."/>
            <person name="Huang H.-I."/>
            <person name="Young C.-C."/>
        </authorList>
    </citation>
    <scope>NUCLEOTIDE SEQUENCE [LARGE SCALE GENOMIC DNA]</scope>
    <source>
        <strain evidence="3 4">CC-HIH110</strain>
    </source>
</reference>
<dbReference type="SUPFAM" id="SSF53335">
    <property type="entry name" value="S-adenosyl-L-methionine-dependent methyltransferases"/>
    <property type="match status" value="1"/>
</dbReference>
<name>A0A4S3ZVD6_9HYPH</name>
<feature type="domain" description="Glycosyltransferase 2-like" evidence="1">
    <location>
        <begin position="363"/>
        <end position="493"/>
    </location>
</feature>